<accession>A0A9R1U9T4</accession>
<evidence type="ECO:0000313" key="3">
    <source>
        <dbReference type="EMBL" id="JAG84896.1"/>
    </source>
</evidence>
<dbReference type="AlphaFoldDB" id="A0A0C9RBS4"/>
<proteinExistence type="predicted"/>
<dbReference type="RefSeq" id="XP_011314260.1">
    <property type="nucleotide sequence ID" value="XM_011315958.1"/>
</dbReference>
<evidence type="ECO:0000313" key="2">
    <source>
        <dbReference type="EMBL" id="JAG83781.1"/>
    </source>
</evidence>
<evidence type="ECO:0000256" key="1">
    <source>
        <dbReference type="SAM" id="MobiDB-lite"/>
    </source>
</evidence>
<organism evidence="2">
    <name type="scientific">Fopius arisanus</name>
    <dbReference type="NCBI Taxonomy" id="64838"/>
    <lineage>
        <taxon>Eukaryota</taxon>
        <taxon>Metazoa</taxon>
        <taxon>Ecdysozoa</taxon>
        <taxon>Arthropoda</taxon>
        <taxon>Hexapoda</taxon>
        <taxon>Insecta</taxon>
        <taxon>Pterygota</taxon>
        <taxon>Neoptera</taxon>
        <taxon>Endopterygota</taxon>
        <taxon>Hymenoptera</taxon>
        <taxon>Apocrita</taxon>
        <taxon>Ichneumonoidea</taxon>
        <taxon>Braconidae</taxon>
        <taxon>Opiinae</taxon>
        <taxon>Fopius</taxon>
    </lineage>
</organism>
<dbReference type="EMBL" id="GBYB01015129">
    <property type="protein sequence ID" value="JAG84896.1"/>
    <property type="molecule type" value="Transcribed_RNA"/>
</dbReference>
<reference evidence="5 6" key="2">
    <citation type="submission" date="2025-04" db="UniProtKB">
        <authorList>
            <consortium name="RefSeq"/>
        </authorList>
    </citation>
    <scope>IDENTIFICATION</scope>
    <source>
        <strain evidence="5 6">USDA-PBARC FA_bdor</strain>
        <tissue evidence="5 6">Whole organism</tissue>
    </source>
</reference>
<feature type="compositionally biased region" description="Basic and acidic residues" evidence="1">
    <location>
        <begin position="177"/>
        <end position="188"/>
    </location>
</feature>
<dbReference type="Proteomes" id="UP000694866">
    <property type="component" value="Unplaced"/>
</dbReference>
<evidence type="ECO:0000313" key="6">
    <source>
        <dbReference type="RefSeq" id="XP_011314261.1"/>
    </source>
</evidence>
<evidence type="ECO:0000313" key="4">
    <source>
        <dbReference type="Proteomes" id="UP000694866"/>
    </source>
</evidence>
<evidence type="ECO:0000313" key="7">
    <source>
        <dbReference type="RefSeq" id="XP_011314262.1"/>
    </source>
</evidence>
<dbReference type="RefSeq" id="XP_011314261.1">
    <property type="nucleotide sequence ID" value="XM_011315959.1"/>
</dbReference>
<accession>A0A9R1TRB0</accession>
<dbReference type="RefSeq" id="XP_011314262.1">
    <property type="nucleotide sequence ID" value="XM_011315960.1"/>
</dbReference>
<evidence type="ECO:0000313" key="5">
    <source>
        <dbReference type="RefSeq" id="XP_011314260.1"/>
    </source>
</evidence>
<feature type="region of interest" description="Disordered" evidence="1">
    <location>
        <begin position="162"/>
        <end position="188"/>
    </location>
</feature>
<gene>
    <name evidence="2" type="primary">ABCA12_0</name>
    <name evidence="3" type="synonym">ABCA12_1</name>
    <name evidence="5 6 7" type="synonym">LOC105273492</name>
    <name evidence="3" type="ORF">g.38672</name>
    <name evidence="2" type="ORF">g.38674</name>
</gene>
<protein>
    <submittedName>
        <fullName evidence="2">ABCA12_0 protein</fullName>
    </submittedName>
    <submittedName>
        <fullName evidence="3">ABCA12_1 protein</fullName>
    </submittedName>
    <submittedName>
        <fullName evidence="5">Uncharacterized protein isoform X1</fullName>
    </submittedName>
    <submittedName>
        <fullName evidence="6">Uncharacterized protein isoform X2</fullName>
    </submittedName>
    <submittedName>
        <fullName evidence="7">Uncharacterized protein isoform X3</fullName>
    </submittedName>
</protein>
<accession>A0A0C9RBS4</accession>
<dbReference type="GeneID" id="105273492"/>
<keyword evidence="4" id="KW-1185">Reference proteome</keyword>
<dbReference type="EMBL" id="GBYB01014014">
    <property type="protein sequence ID" value="JAG83781.1"/>
    <property type="molecule type" value="Transcribed_RNA"/>
</dbReference>
<reference evidence="2" key="1">
    <citation type="submission" date="2015-01" db="EMBL/GenBank/DDBJ databases">
        <title>Transcriptome Assembly of Fopius arisanus.</title>
        <authorList>
            <person name="Geib S."/>
        </authorList>
    </citation>
    <scope>NUCLEOTIDE SEQUENCE</scope>
</reference>
<name>A0A0C9RBS4_9HYME</name>
<dbReference type="OrthoDB" id="7653744at2759"/>
<accession>A0A9R1UB67</accession>
<dbReference type="KEGG" id="fas:105273492"/>
<sequence length="295" mass="33186">MANINEVINGLYEALVKVRYPGVTNIECGDLENTLLAQNDRNKLLHWLLVQSLRAISSTADEPKADDESLVKWYIQLGICDNKAALLGQCPIKDQLDTLIRLTRFVMNVLGVNGEKKVIPEEAENILDRYLNTEINLIPSSCKLTTKLGYNEAKRYMKKLSESVKEHAPPSTFASIDKTDNPQDLEGKTDQLDEQTLSASAETVEKFCAAFQDIDKWVKLPEESRDTSTELIDNYIENIHSNFSTLNETLQNKNEILKAVIPTGLDTGTYPLDQIIQDTVIGLEELQKVTDRNDN</sequence>